<dbReference type="EMBL" id="JAUJLE010000125">
    <property type="protein sequence ID" value="KAK0978941.1"/>
    <property type="molecule type" value="Genomic_DNA"/>
</dbReference>
<sequence>MLHHYDRQADVELNRLLASQQALLELKDAGSRLVELLNEEMEDNREMELELLEYREDELKKLSEERADEPVNIKWERRAVEENKEFAEEKREKGEQLRRYEVEEKHRMQMILQQLANTSEAISVAQIAFVEAKIKEAEYRDQLKAEEDAEVASERRRRARSKQTPQSLRRNDRWLVQGIIQTSATRRTD</sequence>
<keyword evidence="4" id="KW-1185">Reference proteome</keyword>
<feature type="region of interest" description="Disordered" evidence="2">
    <location>
        <begin position="144"/>
        <end position="172"/>
    </location>
</feature>
<dbReference type="Proteomes" id="UP001175353">
    <property type="component" value="Unassembled WGS sequence"/>
</dbReference>
<name>A0AAN6KF18_9PEZI</name>
<evidence type="ECO:0000313" key="4">
    <source>
        <dbReference type="Proteomes" id="UP001175353"/>
    </source>
</evidence>
<evidence type="ECO:0000256" key="2">
    <source>
        <dbReference type="SAM" id="MobiDB-lite"/>
    </source>
</evidence>
<organism evidence="3 4">
    <name type="scientific">Friedmanniomyces endolithicus</name>
    <dbReference type="NCBI Taxonomy" id="329885"/>
    <lineage>
        <taxon>Eukaryota</taxon>
        <taxon>Fungi</taxon>
        <taxon>Dikarya</taxon>
        <taxon>Ascomycota</taxon>
        <taxon>Pezizomycotina</taxon>
        <taxon>Dothideomycetes</taxon>
        <taxon>Dothideomycetidae</taxon>
        <taxon>Mycosphaerellales</taxon>
        <taxon>Teratosphaeriaceae</taxon>
        <taxon>Friedmanniomyces</taxon>
    </lineage>
</organism>
<evidence type="ECO:0000313" key="3">
    <source>
        <dbReference type="EMBL" id="KAK0978941.1"/>
    </source>
</evidence>
<evidence type="ECO:0000256" key="1">
    <source>
        <dbReference type="SAM" id="Coils"/>
    </source>
</evidence>
<gene>
    <name evidence="3" type="ORF">LTR91_012781</name>
</gene>
<reference evidence="3" key="1">
    <citation type="submission" date="2023-06" db="EMBL/GenBank/DDBJ databases">
        <title>Black Yeasts Isolated from many extreme environments.</title>
        <authorList>
            <person name="Coleine C."/>
            <person name="Stajich J.E."/>
            <person name="Selbmann L."/>
        </authorList>
    </citation>
    <scope>NUCLEOTIDE SEQUENCE</scope>
    <source>
        <strain evidence="3">CCFEE 5200</strain>
    </source>
</reference>
<proteinExistence type="predicted"/>
<accession>A0AAN6KF18</accession>
<feature type="coiled-coil region" evidence="1">
    <location>
        <begin position="37"/>
        <end position="103"/>
    </location>
</feature>
<keyword evidence="1" id="KW-0175">Coiled coil</keyword>
<protein>
    <submittedName>
        <fullName evidence="3">Uncharacterized protein</fullName>
    </submittedName>
</protein>
<dbReference type="AlphaFoldDB" id="A0AAN6KF18"/>
<comment type="caution">
    <text evidence="3">The sequence shown here is derived from an EMBL/GenBank/DDBJ whole genome shotgun (WGS) entry which is preliminary data.</text>
</comment>